<dbReference type="GO" id="GO:0098797">
    <property type="term" value="C:plasma membrane protein complex"/>
    <property type="evidence" value="ECO:0007669"/>
    <property type="project" value="TreeGrafter"/>
</dbReference>
<dbReference type="GO" id="GO:0031992">
    <property type="term" value="F:energy transducer activity"/>
    <property type="evidence" value="ECO:0007669"/>
    <property type="project" value="TreeGrafter"/>
</dbReference>
<evidence type="ECO:0000256" key="4">
    <source>
        <dbReference type="ARBA" id="ARBA00022475"/>
    </source>
</evidence>
<evidence type="ECO:0000259" key="11">
    <source>
        <dbReference type="PROSITE" id="PS52015"/>
    </source>
</evidence>
<proteinExistence type="inferred from homology"/>
<dbReference type="NCBIfam" id="TIGR01352">
    <property type="entry name" value="tonB_Cterm"/>
    <property type="match status" value="1"/>
</dbReference>
<dbReference type="EMBL" id="SZVP01000007">
    <property type="protein sequence ID" value="TMM45242.1"/>
    <property type="molecule type" value="Genomic_DNA"/>
</dbReference>
<keyword evidence="5" id="KW-0997">Cell inner membrane</keyword>
<dbReference type="GO" id="GO:0015031">
    <property type="term" value="P:protein transport"/>
    <property type="evidence" value="ECO:0007669"/>
    <property type="project" value="UniProtKB-KW"/>
</dbReference>
<reference evidence="12 13" key="1">
    <citation type="submission" date="2019-05" db="EMBL/GenBank/DDBJ databases">
        <title>Colwellia ponticola sp. nov., isolated from seawater.</title>
        <authorList>
            <person name="Yoon J.-H."/>
        </authorList>
    </citation>
    <scope>NUCLEOTIDE SEQUENCE [LARGE SCALE GENOMIC DNA]</scope>
    <source>
        <strain evidence="12 13">OISW-25</strain>
    </source>
</reference>
<dbReference type="InterPro" id="IPR051045">
    <property type="entry name" value="TonB-dependent_transducer"/>
</dbReference>
<dbReference type="PANTHER" id="PTHR33446">
    <property type="entry name" value="PROTEIN TONB-RELATED"/>
    <property type="match status" value="1"/>
</dbReference>
<dbReference type="GO" id="GO:0055085">
    <property type="term" value="P:transmembrane transport"/>
    <property type="evidence" value="ECO:0007669"/>
    <property type="project" value="InterPro"/>
</dbReference>
<evidence type="ECO:0000256" key="3">
    <source>
        <dbReference type="ARBA" id="ARBA00022448"/>
    </source>
</evidence>
<accession>A0A8H2JN87</accession>
<keyword evidence="9" id="KW-0472">Membrane</keyword>
<dbReference type="RefSeq" id="WP_138622618.1">
    <property type="nucleotide sequence ID" value="NZ_SZVP01000007.1"/>
</dbReference>
<dbReference type="AlphaFoldDB" id="A0A8H2JN87"/>
<keyword evidence="7" id="KW-0653">Protein transport</keyword>
<evidence type="ECO:0000313" key="13">
    <source>
        <dbReference type="Proteomes" id="UP000307702"/>
    </source>
</evidence>
<keyword evidence="6" id="KW-0812">Transmembrane</keyword>
<dbReference type="Pfam" id="PF03544">
    <property type="entry name" value="TonB_C"/>
    <property type="match status" value="1"/>
</dbReference>
<dbReference type="Proteomes" id="UP000307702">
    <property type="component" value="Unassembled WGS sequence"/>
</dbReference>
<feature type="signal peptide" evidence="10">
    <location>
        <begin position="1"/>
        <end position="23"/>
    </location>
</feature>
<evidence type="ECO:0000256" key="10">
    <source>
        <dbReference type="SAM" id="SignalP"/>
    </source>
</evidence>
<keyword evidence="8" id="KW-1133">Transmembrane helix</keyword>
<feature type="chain" id="PRO_5033993533" evidence="10">
    <location>
        <begin position="24"/>
        <end position="242"/>
    </location>
</feature>
<keyword evidence="4" id="KW-1003">Cell membrane</keyword>
<evidence type="ECO:0000256" key="5">
    <source>
        <dbReference type="ARBA" id="ARBA00022519"/>
    </source>
</evidence>
<evidence type="ECO:0000256" key="6">
    <source>
        <dbReference type="ARBA" id="ARBA00022692"/>
    </source>
</evidence>
<protein>
    <submittedName>
        <fullName evidence="12">Energy transducer TonB</fullName>
    </submittedName>
</protein>
<dbReference type="SUPFAM" id="SSF74653">
    <property type="entry name" value="TolA/TonB C-terminal domain"/>
    <property type="match status" value="1"/>
</dbReference>
<comment type="subcellular location">
    <subcellularLocation>
        <location evidence="1">Cell inner membrane</location>
        <topology evidence="1">Single-pass membrane protein</topology>
        <orientation evidence="1">Periplasmic side</orientation>
    </subcellularLocation>
</comment>
<evidence type="ECO:0000256" key="7">
    <source>
        <dbReference type="ARBA" id="ARBA00022927"/>
    </source>
</evidence>
<keyword evidence="10" id="KW-0732">Signal</keyword>
<dbReference type="InterPro" id="IPR006260">
    <property type="entry name" value="TonB/TolA_C"/>
</dbReference>
<evidence type="ECO:0000256" key="8">
    <source>
        <dbReference type="ARBA" id="ARBA00022989"/>
    </source>
</evidence>
<keyword evidence="3" id="KW-0813">Transport</keyword>
<name>A0A8H2JN87_9GAMM</name>
<dbReference type="Gene3D" id="3.30.1150.10">
    <property type="match status" value="1"/>
</dbReference>
<evidence type="ECO:0000313" key="12">
    <source>
        <dbReference type="EMBL" id="TMM45242.1"/>
    </source>
</evidence>
<evidence type="ECO:0000256" key="9">
    <source>
        <dbReference type="ARBA" id="ARBA00023136"/>
    </source>
</evidence>
<organism evidence="12 13">
    <name type="scientific">Colwellia ponticola</name>
    <dbReference type="NCBI Taxonomy" id="2304625"/>
    <lineage>
        <taxon>Bacteria</taxon>
        <taxon>Pseudomonadati</taxon>
        <taxon>Pseudomonadota</taxon>
        <taxon>Gammaproteobacteria</taxon>
        <taxon>Alteromonadales</taxon>
        <taxon>Colwelliaceae</taxon>
        <taxon>Colwellia</taxon>
    </lineage>
</organism>
<comment type="caution">
    <text evidence="12">The sequence shown here is derived from an EMBL/GenBank/DDBJ whole genome shotgun (WGS) entry which is preliminary data.</text>
</comment>
<dbReference type="PANTHER" id="PTHR33446:SF2">
    <property type="entry name" value="PROTEIN TONB"/>
    <property type="match status" value="1"/>
</dbReference>
<gene>
    <name evidence="12" type="ORF">FCS21_09115</name>
</gene>
<evidence type="ECO:0000256" key="2">
    <source>
        <dbReference type="ARBA" id="ARBA00006555"/>
    </source>
</evidence>
<feature type="domain" description="TonB C-terminal" evidence="11">
    <location>
        <begin position="152"/>
        <end position="242"/>
    </location>
</feature>
<keyword evidence="13" id="KW-1185">Reference proteome</keyword>
<dbReference type="InterPro" id="IPR037682">
    <property type="entry name" value="TonB_C"/>
</dbReference>
<comment type="similarity">
    <text evidence="2">Belongs to the TonB family.</text>
</comment>
<dbReference type="OrthoDB" id="9816142at2"/>
<evidence type="ECO:0000256" key="1">
    <source>
        <dbReference type="ARBA" id="ARBA00004383"/>
    </source>
</evidence>
<sequence length="242" mass="27007">MTLNRYLLCAAVSVAIHSVYVFADEPAISVAMHNQQQKTSLNIQLLAINKSAKKTVKAQQTPAEPVVAEPITTKSTVAELAVKPLAKEKVKPKQVEVQPPALPAKPRENMVKKAVTDHQKLVTTMKEPTINNDQDKEKLTKAQQPSNALPVQIQQPSFKTKPQPINYPRLAKRRNMQGEILVEIWLDEQGEQIEQRIISSSGYQLLDDAALASIKRWQFQGHSNGHQQIASRVQIPVTFTLD</sequence>
<dbReference type="PROSITE" id="PS52015">
    <property type="entry name" value="TONB_CTD"/>
    <property type="match status" value="1"/>
</dbReference>